<dbReference type="KEGG" id="nfl:COO91_06002"/>
<protein>
    <submittedName>
        <fullName evidence="2">Uncharacterized protein</fullName>
    </submittedName>
</protein>
<feature type="region of interest" description="Disordered" evidence="1">
    <location>
        <begin position="1"/>
        <end position="45"/>
    </location>
</feature>
<dbReference type="AlphaFoldDB" id="A0A2K8SZ32"/>
<evidence type="ECO:0000313" key="2">
    <source>
        <dbReference type="EMBL" id="AUB40005.1"/>
    </source>
</evidence>
<gene>
    <name evidence="2" type="ORF">COO91_06002</name>
</gene>
<proteinExistence type="predicted"/>
<evidence type="ECO:0000313" key="3">
    <source>
        <dbReference type="Proteomes" id="UP000232003"/>
    </source>
</evidence>
<reference evidence="2 3" key="1">
    <citation type="submission" date="2017-11" db="EMBL/GenBank/DDBJ databases">
        <title>Complete genome of a free-living desiccation-tolerant cyanobacterium and its photosynthetic adaptation to extreme terrestrial habitat.</title>
        <authorList>
            <person name="Shang J."/>
        </authorList>
    </citation>
    <scope>NUCLEOTIDE SEQUENCE [LARGE SCALE GENOMIC DNA]</scope>
    <source>
        <strain evidence="2 3">CCNUN1</strain>
    </source>
</reference>
<accession>A0A2K8SZ32</accession>
<dbReference type="EMBL" id="CP024785">
    <property type="protein sequence ID" value="AUB40005.1"/>
    <property type="molecule type" value="Genomic_DNA"/>
</dbReference>
<dbReference type="Proteomes" id="UP000232003">
    <property type="component" value="Chromosome"/>
</dbReference>
<name>A0A2K8SZ32_9NOSO</name>
<keyword evidence="3" id="KW-1185">Reference proteome</keyword>
<sequence length="45" mass="5051">MRVCVGVRKASPTGEASLQREASRREAQRKRDRQEVGSRESAFSS</sequence>
<evidence type="ECO:0000256" key="1">
    <source>
        <dbReference type="SAM" id="MobiDB-lite"/>
    </source>
</evidence>
<organism evidence="2 3">
    <name type="scientific">Nostoc flagelliforme CCNUN1</name>
    <dbReference type="NCBI Taxonomy" id="2038116"/>
    <lineage>
        <taxon>Bacteria</taxon>
        <taxon>Bacillati</taxon>
        <taxon>Cyanobacteriota</taxon>
        <taxon>Cyanophyceae</taxon>
        <taxon>Nostocales</taxon>
        <taxon>Nostocaceae</taxon>
        <taxon>Nostoc</taxon>
    </lineage>
</organism>